<dbReference type="Proteomes" id="UP000237105">
    <property type="component" value="Unassembled WGS sequence"/>
</dbReference>
<dbReference type="EMBL" id="JXTB01000258">
    <property type="protein sequence ID" value="PON49585.1"/>
    <property type="molecule type" value="Genomic_DNA"/>
</dbReference>
<keyword evidence="1" id="KW-1133">Transmembrane helix</keyword>
<keyword evidence="3" id="KW-1185">Reference proteome</keyword>
<accession>A0A2P5BLA5</accession>
<evidence type="ECO:0000313" key="2">
    <source>
        <dbReference type="EMBL" id="PON49585.1"/>
    </source>
</evidence>
<keyword evidence="1" id="KW-0812">Transmembrane</keyword>
<protein>
    <submittedName>
        <fullName evidence="2">Uncharacterized protein</fullName>
    </submittedName>
</protein>
<dbReference type="OrthoDB" id="10377577at2759"/>
<comment type="caution">
    <text evidence="2">The sequence shown here is derived from an EMBL/GenBank/DDBJ whole genome shotgun (WGS) entry which is preliminary data.</text>
</comment>
<evidence type="ECO:0000313" key="3">
    <source>
        <dbReference type="Proteomes" id="UP000237105"/>
    </source>
</evidence>
<keyword evidence="1" id="KW-0472">Membrane</keyword>
<evidence type="ECO:0000256" key="1">
    <source>
        <dbReference type="SAM" id="Phobius"/>
    </source>
</evidence>
<dbReference type="AlphaFoldDB" id="A0A2P5BLA5"/>
<proteinExistence type="predicted"/>
<sequence length="170" mass="19751">MPATIALSFPNTTFSFHFCHHPISPFNGKIYTGDLLVELLLVQNEVGGNVLIHDCWFMDPSGLRRISHSGGRNARLLARIKLFSATPEYWICIMVIHGSNFIMNTYNMYESFNAPSNFALSNVILFFFFESLLLDLSLYFFVRDFFLKRTFSFFFFFSPLSCLDLIFKFK</sequence>
<feature type="transmembrane region" description="Helical" evidence="1">
    <location>
        <begin position="82"/>
        <end position="103"/>
    </location>
</feature>
<reference evidence="3" key="1">
    <citation type="submission" date="2016-06" db="EMBL/GenBank/DDBJ databases">
        <title>Parallel loss of symbiosis genes in relatives of nitrogen-fixing non-legume Parasponia.</title>
        <authorList>
            <person name="Van Velzen R."/>
            <person name="Holmer R."/>
            <person name="Bu F."/>
            <person name="Rutten L."/>
            <person name="Van Zeijl A."/>
            <person name="Liu W."/>
            <person name="Santuari L."/>
            <person name="Cao Q."/>
            <person name="Sharma T."/>
            <person name="Shen D."/>
            <person name="Roswanjaya Y."/>
            <person name="Wardhani T."/>
            <person name="Kalhor M.S."/>
            <person name="Jansen J."/>
            <person name="Van den Hoogen J."/>
            <person name="Gungor B."/>
            <person name="Hartog M."/>
            <person name="Hontelez J."/>
            <person name="Verver J."/>
            <person name="Yang W.-C."/>
            <person name="Schijlen E."/>
            <person name="Repin R."/>
            <person name="Schilthuizen M."/>
            <person name="Schranz E."/>
            <person name="Heidstra R."/>
            <person name="Miyata K."/>
            <person name="Fedorova E."/>
            <person name="Kohlen W."/>
            <person name="Bisseling T."/>
            <person name="Smit S."/>
            <person name="Geurts R."/>
        </authorList>
    </citation>
    <scope>NUCLEOTIDE SEQUENCE [LARGE SCALE GENOMIC DNA]</scope>
    <source>
        <strain evidence="3">cv. WU1-14</strain>
    </source>
</reference>
<feature type="transmembrane region" description="Helical" evidence="1">
    <location>
        <begin position="151"/>
        <end position="169"/>
    </location>
</feature>
<feature type="transmembrane region" description="Helical" evidence="1">
    <location>
        <begin position="123"/>
        <end position="142"/>
    </location>
</feature>
<organism evidence="2 3">
    <name type="scientific">Parasponia andersonii</name>
    <name type="common">Sponia andersonii</name>
    <dbReference type="NCBI Taxonomy" id="3476"/>
    <lineage>
        <taxon>Eukaryota</taxon>
        <taxon>Viridiplantae</taxon>
        <taxon>Streptophyta</taxon>
        <taxon>Embryophyta</taxon>
        <taxon>Tracheophyta</taxon>
        <taxon>Spermatophyta</taxon>
        <taxon>Magnoliopsida</taxon>
        <taxon>eudicotyledons</taxon>
        <taxon>Gunneridae</taxon>
        <taxon>Pentapetalae</taxon>
        <taxon>rosids</taxon>
        <taxon>fabids</taxon>
        <taxon>Rosales</taxon>
        <taxon>Cannabaceae</taxon>
        <taxon>Parasponia</taxon>
    </lineage>
</organism>
<gene>
    <name evidence="2" type="ORF">PanWU01x14_229010</name>
</gene>
<name>A0A2P5BLA5_PARAD</name>